<dbReference type="AlphaFoldDB" id="A0A8H7NV90"/>
<evidence type="ECO:0000313" key="4">
    <source>
        <dbReference type="Proteomes" id="UP000639403"/>
    </source>
</evidence>
<dbReference type="InterPro" id="IPR024652">
    <property type="entry name" value="Trichodiene_synth"/>
</dbReference>
<dbReference type="EMBL" id="JADOXO010000385">
    <property type="protein sequence ID" value="KAF9805425.1"/>
    <property type="molecule type" value="Genomic_DNA"/>
</dbReference>
<dbReference type="Gene3D" id="1.10.600.10">
    <property type="entry name" value="Farnesyl Diphosphate Synthase"/>
    <property type="match status" value="1"/>
</dbReference>
<comment type="caution">
    <text evidence="3">The sequence shown here is derived from an EMBL/GenBank/DDBJ whole genome shotgun (WGS) entry which is preliminary data.</text>
</comment>
<reference evidence="3" key="1">
    <citation type="submission" date="2020-11" db="EMBL/GenBank/DDBJ databases">
        <authorList>
            <person name="Koelle M."/>
            <person name="Horta M.A.C."/>
            <person name="Nowrousian M."/>
            <person name="Ohm R.A."/>
            <person name="Benz P."/>
            <person name="Pilgard A."/>
        </authorList>
    </citation>
    <scope>NUCLEOTIDE SEQUENCE</scope>
    <source>
        <strain evidence="3">FPRL280</strain>
    </source>
</reference>
<evidence type="ECO:0000256" key="2">
    <source>
        <dbReference type="ARBA" id="ARBA00023239"/>
    </source>
</evidence>
<reference evidence="3" key="2">
    <citation type="journal article" name="Front. Microbiol.">
        <title>Degradative Capacity of Two Strains of Rhodonia placenta: From Phenotype to Genotype.</title>
        <authorList>
            <person name="Kolle M."/>
            <person name="Horta M.A.C."/>
            <person name="Nowrousian M."/>
            <person name="Ohm R.A."/>
            <person name="Benz J.P."/>
            <person name="Pilgard A."/>
        </authorList>
    </citation>
    <scope>NUCLEOTIDE SEQUENCE</scope>
    <source>
        <strain evidence="3">FPRL280</strain>
    </source>
</reference>
<organism evidence="3 4">
    <name type="scientific">Rhodonia placenta</name>
    <dbReference type="NCBI Taxonomy" id="104341"/>
    <lineage>
        <taxon>Eukaryota</taxon>
        <taxon>Fungi</taxon>
        <taxon>Dikarya</taxon>
        <taxon>Basidiomycota</taxon>
        <taxon>Agaricomycotina</taxon>
        <taxon>Agaricomycetes</taxon>
        <taxon>Polyporales</taxon>
        <taxon>Adustoporiaceae</taxon>
        <taxon>Rhodonia</taxon>
    </lineage>
</organism>
<proteinExistence type="inferred from homology"/>
<sequence>MKDIGYSHKPCVRDPELESRVKEITQTWPFEEQVKPHIITSIVIVQTAYRHIPSVETKTLITIHTALAIAIDDFAISDVISHRNVFAGLCNSTAKSETGILGQLARSLAMMQDHFLAFGAATIRISTLQFINMCMLEEMTHDVELHRAGLGFVEYRRFLGGLPEAYAVFIWDKARFPDDKQYLHAIPSVLFVCSYSTDILSFYKEELAGDTNTYLHARAQITRRSLLETFRDVIEETTAAVRRIRSILGEGDVREAWESFAEGYIEFHLASPRYRLREILNGGEYLLNEF</sequence>
<dbReference type="GO" id="GO:0016838">
    <property type="term" value="F:carbon-oxygen lyase activity, acting on phosphates"/>
    <property type="evidence" value="ECO:0007669"/>
    <property type="project" value="InterPro"/>
</dbReference>
<dbReference type="Pfam" id="PF06330">
    <property type="entry name" value="TRI5"/>
    <property type="match status" value="1"/>
</dbReference>
<evidence type="ECO:0000313" key="3">
    <source>
        <dbReference type="EMBL" id="KAF9805425.1"/>
    </source>
</evidence>
<accession>A0A8H7NV90</accession>
<name>A0A8H7NV90_9APHY</name>
<dbReference type="InterPro" id="IPR008949">
    <property type="entry name" value="Isoprenoid_synthase_dom_sf"/>
</dbReference>
<gene>
    <name evidence="3" type="ORF">IEO21_09059</name>
</gene>
<dbReference type="Proteomes" id="UP000639403">
    <property type="component" value="Unassembled WGS sequence"/>
</dbReference>
<comment type="similarity">
    <text evidence="1">Belongs to the trichodiene synthase family.</text>
</comment>
<evidence type="ECO:0008006" key="5">
    <source>
        <dbReference type="Google" id="ProtNLM"/>
    </source>
</evidence>
<evidence type="ECO:0000256" key="1">
    <source>
        <dbReference type="ARBA" id="ARBA00007946"/>
    </source>
</evidence>
<keyword evidence="2" id="KW-0456">Lyase</keyword>
<protein>
    <recommendedName>
        <fullName evidence="5">Terpenoid synthase</fullName>
    </recommendedName>
</protein>
<dbReference type="SUPFAM" id="SSF48576">
    <property type="entry name" value="Terpenoid synthases"/>
    <property type="match status" value="1"/>
</dbReference>